<proteinExistence type="predicted"/>
<organism evidence="3 4">
    <name type="scientific">Marine Group III euryarchaeote CG-Epi1</name>
    <dbReference type="NCBI Taxonomy" id="1888995"/>
    <lineage>
        <taxon>Archaea</taxon>
        <taxon>Methanobacteriati</taxon>
        <taxon>Thermoplasmatota</taxon>
        <taxon>Thermoplasmata</taxon>
        <taxon>Candidatus Thermoprofundales</taxon>
    </lineage>
</organism>
<accession>A0A1J5TQA6</accession>
<evidence type="ECO:0000313" key="4">
    <source>
        <dbReference type="Proteomes" id="UP000183080"/>
    </source>
</evidence>
<dbReference type="Proteomes" id="UP000183080">
    <property type="component" value="Unassembled WGS sequence"/>
</dbReference>
<dbReference type="PANTHER" id="PTHR42680:SF3">
    <property type="entry name" value="DCTP DEAMINASE"/>
    <property type="match status" value="1"/>
</dbReference>
<dbReference type="GO" id="GO:0008829">
    <property type="term" value="F:dCTP deaminase activity"/>
    <property type="evidence" value="ECO:0007669"/>
    <property type="project" value="InterPro"/>
</dbReference>
<evidence type="ECO:0000256" key="1">
    <source>
        <dbReference type="ARBA" id="ARBA00022801"/>
    </source>
</evidence>
<dbReference type="CDD" id="cd07557">
    <property type="entry name" value="trimeric_dUTPase"/>
    <property type="match status" value="1"/>
</dbReference>
<dbReference type="SUPFAM" id="SSF51283">
    <property type="entry name" value="dUTPase-like"/>
    <property type="match status" value="1"/>
</dbReference>
<dbReference type="InterPro" id="IPR033704">
    <property type="entry name" value="dUTPase_trimeric"/>
</dbReference>
<keyword evidence="2" id="KW-0546">Nucleotide metabolism</keyword>
<sequence>MTVLSDKSIIKLIANKEIIIEPFKETNLTPNGYDLTVSEIEIPNGEKTSKGKLRIPPNHRFAISTKEIISCGQNHCAQLWLRTSWARKGLICSFGKIDSGFKGNLTLLGLNSSEDEVNIEIGNTFAQIVFEKLSTPADELYSDRSGNYQNQKGITWSKE</sequence>
<name>A0A1J5TQA6_9ARCH</name>
<reference evidence="3 4" key="1">
    <citation type="submission" date="2016-08" db="EMBL/GenBank/DDBJ databases">
        <title>New Insights into Marine Group III Euryarchaeota, from dark to light.</title>
        <authorList>
            <person name="Haro-Moreno J.M."/>
            <person name="Rodriguez-Valera F."/>
            <person name="Lopez-Garcia P."/>
            <person name="Moreira D."/>
            <person name="Martin-Cuadrado A.B."/>
        </authorList>
    </citation>
    <scope>NUCLEOTIDE SEQUENCE [LARGE SCALE GENOMIC DNA]</scope>
    <source>
        <strain evidence="3">CG-Epi1</strain>
    </source>
</reference>
<evidence type="ECO:0000313" key="3">
    <source>
        <dbReference type="EMBL" id="OIR18501.1"/>
    </source>
</evidence>
<dbReference type="EMBL" id="MIZA01000020">
    <property type="protein sequence ID" value="OIR18501.1"/>
    <property type="molecule type" value="Genomic_DNA"/>
</dbReference>
<gene>
    <name evidence="3" type="ORF">BD935_01720</name>
</gene>
<dbReference type="Pfam" id="PF22769">
    <property type="entry name" value="DCD"/>
    <property type="match status" value="1"/>
</dbReference>
<dbReference type="InterPro" id="IPR036157">
    <property type="entry name" value="dUTPase-like_sf"/>
</dbReference>
<keyword evidence="1" id="KW-0378">Hydrolase</keyword>
<dbReference type="GO" id="GO:0006229">
    <property type="term" value="P:dUTP biosynthetic process"/>
    <property type="evidence" value="ECO:0007669"/>
    <property type="project" value="InterPro"/>
</dbReference>
<dbReference type="AlphaFoldDB" id="A0A1J5TQA6"/>
<protein>
    <submittedName>
        <fullName evidence="3">Uncharacterized protein</fullName>
    </submittedName>
</protein>
<comment type="caution">
    <text evidence="3">The sequence shown here is derived from an EMBL/GenBank/DDBJ whole genome shotgun (WGS) entry which is preliminary data.</text>
</comment>
<dbReference type="STRING" id="1888995.BD935_01720"/>
<dbReference type="InterPro" id="IPR011962">
    <property type="entry name" value="dCTP_deaminase"/>
</dbReference>
<dbReference type="Gene3D" id="2.70.40.10">
    <property type="match status" value="1"/>
</dbReference>
<evidence type="ECO:0000256" key="2">
    <source>
        <dbReference type="ARBA" id="ARBA00023080"/>
    </source>
</evidence>
<dbReference type="PANTHER" id="PTHR42680">
    <property type="entry name" value="DCTP DEAMINASE"/>
    <property type="match status" value="1"/>
</dbReference>